<dbReference type="EMBL" id="HBEA01009896">
    <property type="protein sequence ID" value="CAD8258115.1"/>
    <property type="molecule type" value="Transcribed_RNA"/>
</dbReference>
<evidence type="ECO:0000313" key="3">
    <source>
        <dbReference type="EMBL" id="CAD8258115.1"/>
    </source>
</evidence>
<protein>
    <recommendedName>
        <fullName evidence="2">Alpha/beta hydrolase fold-3 domain-containing protein</fullName>
    </recommendedName>
</protein>
<dbReference type="PANTHER" id="PTHR48081:SF31">
    <property type="entry name" value="STERYL ACETYL HYDROLASE MUG81-RELATED"/>
    <property type="match status" value="1"/>
</dbReference>
<evidence type="ECO:0000259" key="2">
    <source>
        <dbReference type="Pfam" id="PF07859"/>
    </source>
</evidence>
<sequence length="339" mass="37683">MRHMVSPVRSLGFKGMLITSGLAPPSKPAALDEGTRGDERHVVFYIHGGGYHIGHPLQQLFWLCSLRWRMWRRYRRCAAIFCLDYTLSDVGGYPLQISEANAAYDWLSSSFEPRRILLMGDSAGGNAALALCHSVMNRARRYREGREGKGDLSPAIQDFFGTIPGEILPAGVITLSPWLDLRCESHAYERNRLRDWLDAGLLKYWAERYVGKNGSPHSGAVSPGLESPSKLGNLPLYVTGGGDELLADDFHSFGRRCREERAAGCTILDVREHQVHDHSIMFHAMGLASACDALDRLACVSSFMWDLNSSEKMAGNLLDIGHADLATVERVLTALRKHE</sequence>
<dbReference type="InterPro" id="IPR013094">
    <property type="entry name" value="AB_hydrolase_3"/>
</dbReference>
<dbReference type="Pfam" id="PF07859">
    <property type="entry name" value="Abhydrolase_3"/>
    <property type="match status" value="1"/>
</dbReference>
<dbReference type="PANTHER" id="PTHR48081">
    <property type="entry name" value="AB HYDROLASE SUPERFAMILY PROTEIN C4A8.06C"/>
    <property type="match status" value="1"/>
</dbReference>
<dbReference type="GO" id="GO:0016787">
    <property type="term" value="F:hydrolase activity"/>
    <property type="evidence" value="ECO:0007669"/>
    <property type="project" value="UniProtKB-KW"/>
</dbReference>
<feature type="domain" description="Alpha/beta hydrolase fold-3" evidence="2">
    <location>
        <begin position="43"/>
        <end position="261"/>
    </location>
</feature>
<dbReference type="SUPFAM" id="SSF53474">
    <property type="entry name" value="alpha/beta-Hydrolases"/>
    <property type="match status" value="1"/>
</dbReference>
<accession>A0A7R9YCN2</accession>
<organism evidence="3">
    <name type="scientific">Pinguiococcus pyrenoidosus</name>
    <dbReference type="NCBI Taxonomy" id="172671"/>
    <lineage>
        <taxon>Eukaryota</taxon>
        <taxon>Sar</taxon>
        <taxon>Stramenopiles</taxon>
        <taxon>Ochrophyta</taxon>
        <taxon>Pinguiophyceae</taxon>
        <taxon>Pinguiochrysidales</taxon>
        <taxon>Pinguiochrysidaceae</taxon>
        <taxon>Pinguiococcus</taxon>
    </lineage>
</organism>
<dbReference type="InterPro" id="IPR050300">
    <property type="entry name" value="GDXG_lipolytic_enzyme"/>
</dbReference>
<evidence type="ECO:0000256" key="1">
    <source>
        <dbReference type="ARBA" id="ARBA00022801"/>
    </source>
</evidence>
<keyword evidence="1" id="KW-0378">Hydrolase</keyword>
<dbReference type="AlphaFoldDB" id="A0A7R9YCN2"/>
<proteinExistence type="predicted"/>
<name>A0A7R9YCN2_9STRA</name>
<reference evidence="3" key="1">
    <citation type="submission" date="2021-01" db="EMBL/GenBank/DDBJ databases">
        <authorList>
            <person name="Corre E."/>
            <person name="Pelletier E."/>
            <person name="Niang G."/>
            <person name="Scheremetjew M."/>
            <person name="Finn R."/>
            <person name="Kale V."/>
            <person name="Holt S."/>
            <person name="Cochrane G."/>
            <person name="Meng A."/>
            <person name="Brown T."/>
            <person name="Cohen L."/>
        </authorList>
    </citation>
    <scope>NUCLEOTIDE SEQUENCE</scope>
    <source>
        <strain evidence="3">CCMP2078</strain>
    </source>
</reference>
<gene>
    <name evidence="3" type="ORF">PPYR1160_LOCUS7616</name>
</gene>
<dbReference type="InterPro" id="IPR029058">
    <property type="entry name" value="AB_hydrolase_fold"/>
</dbReference>
<dbReference type="Gene3D" id="3.40.50.1820">
    <property type="entry name" value="alpha/beta hydrolase"/>
    <property type="match status" value="1"/>
</dbReference>